<dbReference type="Gene3D" id="3.40.50.11440">
    <property type="match status" value="1"/>
</dbReference>
<dbReference type="Pfam" id="PF09861">
    <property type="entry name" value="Lar_N"/>
    <property type="match status" value="1"/>
</dbReference>
<evidence type="ECO:0000313" key="2">
    <source>
        <dbReference type="EMBL" id="MBB6142780.1"/>
    </source>
</evidence>
<dbReference type="AlphaFoldDB" id="A0A841JNQ7"/>
<sequence>MSLYLAQGSPDAEFTPEELKALLFEALGKLGARKRVLAVPPDQTRFHSRAGELTGFAWEYYGEHLAAILPALGTHAAMSPEQLTRMYGAIPHHLFHVHNWRSDVETLGEVPAEFIHEVSEGKLNYAYPAQVNRMISRGGYDLVLSIGQVVPHEVIGMANYNKNILVGAGGVDGINRSHYLGAVYGMERIMGRAENPVRAVLNYAADRFLGDIPIAYVQTVVGRAPDGSLALRGIYVGDDAECFHLAAELSLKVNFEMLDQPIRKAVVYLDPHEFHSTWLGNKAIYRTRMALADDAELIVLAPAVEEFGEDPTIDRLIRKYGYRGTPATLDAVKNNADLAADLSAAAHLIHGSSEGRFKITWCPGKLTREEVEGVGFRYGELGPMMQRYNPEKLHHGYNNVDGEEIFFISNPGLGLWAYRGRFE</sequence>
<accession>A0A841JNQ7</accession>
<dbReference type="PANTHER" id="PTHR33171">
    <property type="entry name" value="LAR_N DOMAIN-CONTAINING PROTEIN"/>
    <property type="match status" value="1"/>
</dbReference>
<proteinExistence type="predicted"/>
<reference evidence="2 3" key="1">
    <citation type="submission" date="2020-08" db="EMBL/GenBank/DDBJ databases">
        <title>Genomic Encyclopedia of Type Strains, Phase IV (KMG-IV): sequencing the most valuable type-strain genomes for metagenomic binning, comparative biology and taxonomic classification.</title>
        <authorList>
            <person name="Goeker M."/>
        </authorList>
    </citation>
    <scope>NUCLEOTIDE SEQUENCE [LARGE SCALE GENOMIC DNA]</scope>
    <source>
        <strain evidence="2 3">DSM 103733</strain>
    </source>
</reference>
<keyword evidence="3" id="KW-1185">Reference proteome</keyword>
<dbReference type="InterPro" id="IPR018657">
    <property type="entry name" value="LarA-like_N"/>
</dbReference>
<dbReference type="Proteomes" id="UP000538666">
    <property type="component" value="Unassembled WGS sequence"/>
</dbReference>
<dbReference type="RefSeq" id="WP_050057965.1">
    <property type="nucleotide sequence ID" value="NZ_JACHEK010000001.1"/>
</dbReference>
<protein>
    <submittedName>
        <fullName evidence="2">Nickel-dependent lactate racemase</fullName>
    </submittedName>
</protein>
<dbReference type="GO" id="GO:0050043">
    <property type="term" value="F:lactate racemase activity"/>
    <property type="evidence" value="ECO:0007669"/>
    <property type="project" value="InterPro"/>
</dbReference>
<comment type="caution">
    <text evidence="2">The sequence shown here is derived from an EMBL/GenBank/DDBJ whole genome shotgun (WGS) entry which is preliminary data.</text>
</comment>
<feature type="domain" description="LarA-like N-terminal" evidence="1">
    <location>
        <begin position="67"/>
        <end position="180"/>
    </location>
</feature>
<name>A0A841JNQ7_9BACT</name>
<dbReference type="InterPro" id="IPR048068">
    <property type="entry name" value="LarA-like"/>
</dbReference>
<dbReference type="PANTHER" id="PTHR33171:SF17">
    <property type="entry name" value="LARA-LIKE N-TERMINAL DOMAIN-CONTAINING PROTEIN"/>
    <property type="match status" value="1"/>
</dbReference>
<evidence type="ECO:0000259" key="1">
    <source>
        <dbReference type="Pfam" id="PF09861"/>
    </source>
</evidence>
<gene>
    <name evidence="2" type="ORF">HNQ77_000718</name>
</gene>
<dbReference type="OrthoDB" id="9770545at2"/>
<dbReference type="EMBL" id="JACHEK010000001">
    <property type="protein sequence ID" value="MBB6142780.1"/>
    <property type="molecule type" value="Genomic_DNA"/>
</dbReference>
<dbReference type="InterPro" id="IPR043166">
    <property type="entry name" value="LarA-like_C"/>
</dbReference>
<dbReference type="Gene3D" id="3.90.226.30">
    <property type="match status" value="1"/>
</dbReference>
<evidence type="ECO:0000313" key="3">
    <source>
        <dbReference type="Proteomes" id="UP000538666"/>
    </source>
</evidence>
<organism evidence="2 3">
    <name type="scientific">Silvibacterium bohemicum</name>
    <dbReference type="NCBI Taxonomy" id="1577686"/>
    <lineage>
        <taxon>Bacteria</taxon>
        <taxon>Pseudomonadati</taxon>
        <taxon>Acidobacteriota</taxon>
        <taxon>Terriglobia</taxon>
        <taxon>Terriglobales</taxon>
        <taxon>Acidobacteriaceae</taxon>
        <taxon>Silvibacterium</taxon>
    </lineage>
</organism>